<proteinExistence type="inferred from homology"/>
<dbReference type="OrthoDB" id="9788689at2"/>
<keyword evidence="4 12" id="KW-0056">Arginine metabolism</keyword>
<evidence type="ECO:0000256" key="4">
    <source>
        <dbReference type="ARBA" id="ARBA00022503"/>
    </source>
</evidence>
<keyword evidence="6 12" id="KW-0378">Hydrolase</keyword>
<feature type="binding site" evidence="10">
    <location>
        <position position="97"/>
    </location>
    <ligand>
        <name>Mn(2+)</name>
        <dbReference type="ChEBI" id="CHEBI:29035"/>
        <label>1</label>
    </ligand>
</feature>
<evidence type="ECO:0000256" key="1">
    <source>
        <dbReference type="ARBA" id="ARBA00005098"/>
    </source>
</evidence>
<protein>
    <recommendedName>
        <fullName evidence="3 9">Arginase</fullName>
        <ecNumber evidence="2 9">3.5.3.1</ecNumber>
    </recommendedName>
</protein>
<name>A0A498R560_9FIRM</name>
<evidence type="ECO:0000256" key="3">
    <source>
        <dbReference type="ARBA" id="ARBA00018123"/>
    </source>
</evidence>
<dbReference type="CDD" id="cd09989">
    <property type="entry name" value="Arginase"/>
    <property type="match status" value="1"/>
</dbReference>
<dbReference type="PIRSF" id="PIRSF036979">
    <property type="entry name" value="Arginase"/>
    <property type="match status" value="1"/>
</dbReference>
<evidence type="ECO:0000256" key="7">
    <source>
        <dbReference type="ARBA" id="ARBA00023211"/>
    </source>
</evidence>
<dbReference type="NCBIfam" id="TIGR01229">
    <property type="entry name" value="rocF_arginase"/>
    <property type="match status" value="1"/>
</dbReference>
<dbReference type="Proteomes" id="UP000277811">
    <property type="component" value="Unassembled WGS sequence"/>
</dbReference>
<reference evidence="13 14" key="1">
    <citation type="submission" date="2018-06" db="EMBL/GenBank/DDBJ databases">
        <authorList>
            <person name="Strepis N."/>
        </authorList>
    </citation>
    <scope>NUCLEOTIDE SEQUENCE [LARGE SCALE GENOMIC DNA]</scope>
    <source>
        <strain evidence="13">LUCI</strain>
    </source>
</reference>
<comment type="catalytic activity">
    <reaction evidence="8 12">
        <text>L-arginine + H2O = urea + L-ornithine</text>
        <dbReference type="Rhea" id="RHEA:20569"/>
        <dbReference type="ChEBI" id="CHEBI:15377"/>
        <dbReference type="ChEBI" id="CHEBI:16199"/>
        <dbReference type="ChEBI" id="CHEBI:32682"/>
        <dbReference type="ChEBI" id="CHEBI:46911"/>
        <dbReference type="EC" id="3.5.3.1"/>
    </reaction>
</comment>
<evidence type="ECO:0000256" key="6">
    <source>
        <dbReference type="ARBA" id="ARBA00022801"/>
    </source>
</evidence>
<dbReference type="PANTHER" id="PTHR43782:SF3">
    <property type="entry name" value="ARGINASE"/>
    <property type="match status" value="1"/>
</dbReference>
<organism evidence="13 14">
    <name type="scientific">Lucifera butyrica</name>
    <dbReference type="NCBI Taxonomy" id="1351585"/>
    <lineage>
        <taxon>Bacteria</taxon>
        <taxon>Bacillati</taxon>
        <taxon>Bacillota</taxon>
        <taxon>Negativicutes</taxon>
        <taxon>Veillonellales</taxon>
        <taxon>Veillonellaceae</taxon>
        <taxon>Lucifera</taxon>
    </lineage>
</organism>
<accession>A0A498R560</accession>
<evidence type="ECO:0000256" key="9">
    <source>
        <dbReference type="NCBIfam" id="TIGR01229"/>
    </source>
</evidence>
<evidence type="ECO:0000256" key="12">
    <source>
        <dbReference type="RuleBase" id="RU361159"/>
    </source>
</evidence>
<dbReference type="GO" id="GO:0006525">
    <property type="term" value="P:arginine metabolic process"/>
    <property type="evidence" value="ECO:0007669"/>
    <property type="project" value="UniProtKB-KW"/>
</dbReference>
<comment type="cofactor">
    <cofactor evidence="10 12">
        <name>Mn(2+)</name>
        <dbReference type="ChEBI" id="CHEBI:29035"/>
    </cofactor>
    <text evidence="10 12">Binds 2 manganese ions per subunit.</text>
</comment>
<evidence type="ECO:0000256" key="11">
    <source>
        <dbReference type="PROSITE-ProRule" id="PRU00742"/>
    </source>
</evidence>
<dbReference type="EMBL" id="UPPP01000055">
    <property type="protein sequence ID" value="VBB05333.1"/>
    <property type="molecule type" value="Genomic_DNA"/>
</dbReference>
<evidence type="ECO:0000313" key="14">
    <source>
        <dbReference type="Proteomes" id="UP000277811"/>
    </source>
</evidence>
<evidence type="ECO:0000256" key="2">
    <source>
        <dbReference type="ARBA" id="ARBA00012168"/>
    </source>
</evidence>
<dbReference type="SUPFAM" id="SSF52768">
    <property type="entry name" value="Arginase/deacetylase"/>
    <property type="match status" value="1"/>
</dbReference>
<feature type="binding site" evidence="10">
    <location>
        <position position="122"/>
    </location>
    <ligand>
        <name>Mn(2+)</name>
        <dbReference type="ChEBI" id="CHEBI:29035"/>
        <label>1</label>
    </ligand>
</feature>
<dbReference type="InterPro" id="IPR006035">
    <property type="entry name" value="Ureohydrolase"/>
</dbReference>
<dbReference type="AlphaFoldDB" id="A0A498R560"/>
<sequence length="298" mass="31707">MVIEIIGVPMDLGANRRGTDMGPSAIRYAGLSKALRKMELEVIDRGNIEIPVPESIKTENGNLHFLAEISKACEKLGNVVGGILDRENFPLILGGDHSIAIGSIMGVAQKIPDIGLIWFDAHGDFNTLATSETGNIHGMSLAAACGRGCSELVGIGGFAPKIKEKKMVIIGVRDLDPEEKEKLKRSQVTVYSMKKIDELGIAKVVEEAIRIAGRDGSGVHVSFDMDVVDPSIASGVGTPVTGGLNYREAHLALELIAEANILKSLEMVEVNPIEDKGGNSTAKLAVELITSALGKRVF</sequence>
<feature type="binding site" evidence="10">
    <location>
        <position position="124"/>
    </location>
    <ligand>
        <name>Mn(2+)</name>
        <dbReference type="ChEBI" id="CHEBI:29035"/>
        <label>2</label>
    </ligand>
</feature>
<dbReference type="PANTHER" id="PTHR43782">
    <property type="entry name" value="ARGINASE"/>
    <property type="match status" value="1"/>
</dbReference>
<dbReference type="Pfam" id="PF00491">
    <property type="entry name" value="Arginase"/>
    <property type="match status" value="1"/>
</dbReference>
<feature type="binding site" evidence="10">
    <location>
        <position position="226"/>
    </location>
    <ligand>
        <name>Mn(2+)</name>
        <dbReference type="ChEBI" id="CHEBI:29035"/>
        <label>1</label>
    </ligand>
</feature>
<dbReference type="GO" id="GO:0004053">
    <property type="term" value="F:arginase activity"/>
    <property type="evidence" value="ECO:0007669"/>
    <property type="project" value="UniProtKB-UniRule"/>
</dbReference>
<keyword evidence="7 10" id="KW-0464">Manganese</keyword>
<dbReference type="GO" id="GO:0005737">
    <property type="term" value="C:cytoplasm"/>
    <property type="evidence" value="ECO:0007669"/>
    <property type="project" value="TreeGrafter"/>
</dbReference>
<keyword evidence="14" id="KW-1185">Reference proteome</keyword>
<keyword evidence="5 10" id="KW-0479">Metal-binding</keyword>
<comment type="similarity">
    <text evidence="11 12">Belongs to the arginase family.</text>
</comment>
<dbReference type="PRINTS" id="PR00116">
    <property type="entry name" value="ARGINASE"/>
</dbReference>
<comment type="pathway">
    <text evidence="1">Nitrogen metabolism; urea cycle; L-ornithine and urea from L-arginine: step 1/1.</text>
</comment>
<evidence type="ECO:0000313" key="13">
    <source>
        <dbReference type="EMBL" id="VBB05333.1"/>
    </source>
</evidence>
<dbReference type="Gene3D" id="3.40.800.10">
    <property type="entry name" value="Ureohydrolase domain"/>
    <property type="match status" value="1"/>
</dbReference>
<dbReference type="InterPro" id="IPR023696">
    <property type="entry name" value="Ureohydrolase_dom_sf"/>
</dbReference>
<dbReference type="FunFam" id="3.40.800.10:FF:000012">
    <property type="entry name" value="Arginase"/>
    <property type="match status" value="1"/>
</dbReference>
<evidence type="ECO:0000256" key="8">
    <source>
        <dbReference type="ARBA" id="ARBA00047391"/>
    </source>
</evidence>
<dbReference type="RefSeq" id="WP_122626329.1">
    <property type="nucleotide sequence ID" value="NZ_UPPP01000055.1"/>
</dbReference>
<evidence type="ECO:0000256" key="10">
    <source>
        <dbReference type="PIRSR" id="PIRSR036979-1"/>
    </source>
</evidence>
<feature type="binding site" evidence="10">
    <location>
        <position position="224"/>
    </location>
    <ligand>
        <name>Mn(2+)</name>
        <dbReference type="ChEBI" id="CHEBI:29035"/>
        <label>1</label>
    </ligand>
</feature>
<evidence type="ECO:0000256" key="5">
    <source>
        <dbReference type="ARBA" id="ARBA00022723"/>
    </source>
</evidence>
<feature type="binding site" evidence="10">
    <location>
        <position position="120"/>
    </location>
    <ligand>
        <name>Mn(2+)</name>
        <dbReference type="ChEBI" id="CHEBI:29035"/>
        <label>1</label>
    </ligand>
</feature>
<dbReference type="PROSITE" id="PS51409">
    <property type="entry name" value="ARGINASE_2"/>
    <property type="match status" value="1"/>
</dbReference>
<dbReference type="InterPro" id="IPR014033">
    <property type="entry name" value="Arginase"/>
</dbReference>
<dbReference type="EC" id="3.5.3.1" evidence="2 9"/>
<gene>
    <name evidence="13" type="ORF">LUCI_0540</name>
</gene>
<dbReference type="GO" id="GO:0030145">
    <property type="term" value="F:manganese ion binding"/>
    <property type="evidence" value="ECO:0007669"/>
    <property type="project" value="TreeGrafter"/>
</dbReference>